<gene>
    <name evidence="1" type="ORF">FHX80_111395</name>
</gene>
<evidence type="ECO:0000313" key="2">
    <source>
        <dbReference type="Proteomes" id="UP000318186"/>
    </source>
</evidence>
<dbReference type="AlphaFoldDB" id="A0A561UUE2"/>
<evidence type="ECO:0008006" key="3">
    <source>
        <dbReference type="Google" id="ProtNLM"/>
    </source>
</evidence>
<dbReference type="Proteomes" id="UP000318186">
    <property type="component" value="Unassembled WGS sequence"/>
</dbReference>
<reference evidence="1 2" key="1">
    <citation type="submission" date="2019-06" db="EMBL/GenBank/DDBJ databases">
        <title>Sequencing the genomes of 1000 actinobacteria strains.</title>
        <authorList>
            <person name="Klenk H.-P."/>
        </authorList>
    </citation>
    <scope>NUCLEOTIDE SEQUENCE [LARGE SCALE GENOMIC DNA]</scope>
    <source>
        <strain evidence="1 2">DSM 42059</strain>
    </source>
</reference>
<sequence length="106" mass="11614">MHDWCCAVRTGEIAWHTPNMATRKITITVPDELVESIKGRVDARGVSAYIAAAAAHQDAMDRLRELTDRLETEFGPVSAEEEGAALERIAAIDDWHDEQRSPGAAA</sequence>
<accession>A0A561UUE2</accession>
<organism evidence="1 2">
    <name type="scientific">Streptomyces brevispora</name>
    <dbReference type="NCBI Taxonomy" id="887462"/>
    <lineage>
        <taxon>Bacteria</taxon>
        <taxon>Bacillati</taxon>
        <taxon>Actinomycetota</taxon>
        <taxon>Actinomycetes</taxon>
        <taxon>Kitasatosporales</taxon>
        <taxon>Streptomycetaceae</taxon>
        <taxon>Streptomyces</taxon>
    </lineage>
</organism>
<name>A0A561UUE2_9ACTN</name>
<proteinExistence type="predicted"/>
<dbReference type="EMBL" id="VIWW01000001">
    <property type="protein sequence ID" value="TWG02983.1"/>
    <property type="molecule type" value="Genomic_DNA"/>
</dbReference>
<protein>
    <recommendedName>
        <fullName evidence="3">Arc/MetJ-type ribon-helix-helix transcriptional regulator</fullName>
    </recommendedName>
</protein>
<evidence type="ECO:0000313" key="1">
    <source>
        <dbReference type="EMBL" id="TWG02983.1"/>
    </source>
</evidence>
<comment type="caution">
    <text evidence="1">The sequence shown here is derived from an EMBL/GenBank/DDBJ whole genome shotgun (WGS) entry which is preliminary data.</text>
</comment>